<keyword evidence="3" id="KW-1185">Reference proteome</keyword>
<evidence type="ECO:0000313" key="3">
    <source>
        <dbReference type="Proteomes" id="UP000092177"/>
    </source>
</evidence>
<name>A0A1B7XTR6_COLHI</name>
<dbReference type="KEGG" id="chig:CH63R_11020"/>
<dbReference type="RefSeq" id="XP_018151673.1">
    <property type="nucleotide sequence ID" value="XM_018307256.1"/>
</dbReference>
<comment type="caution">
    <text evidence="1">The sequence shown here is derived from an EMBL/GenBank/DDBJ whole genome shotgun (WGS) entry which is preliminary data.</text>
</comment>
<reference evidence="3" key="2">
    <citation type="journal article" date="2017" name="BMC Genomics">
        <title>Gapless genome assembly of Colletotrichum higginsianum reveals chromosome structure and association of transposable elements with secondary metabolite gene clusters.</title>
        <authorList>
            <person name="Dallery J.-F."/>
            <person name="Lapalu N."/>
            <person name="Zampounis A."/>
            <person name="Pigne S."/>
            <person name="Luyten I."/>
            <person name="Amselem J."/>
            <person name="Wittenberg A.H.J."/>
            <person name="Zhou S."/>
            <person name="de Queiroz M.V."/>
            <person name="Robin G.P."/>
            <person name="Auger A."/>
            <person name="Hainaut M."/>
            <person name="Henrissat B."/>
            <person name="Kim K.-T."/>
            <person name="Lee Y.-H."/>
            <person name="Lespinet O."/>
            <person name="Schwartz D.C."/>
            <person name="Thon M.R."/>
            <person name="O'Connell R.J."/>
        </authorList>
    </citation>
    <scope>NUCLEOTIDE SEQUENCE [LARGE SCALE GENOMIC DNA]</scope>
    <source>
        <strain evidence="3">IMI 349063</strain>
    </source>
</reference>
<dbReference type="Proteomes" id="UP000092177">
    <property type="component" value="Chromosome 8"/>
</dbReference>
<dbReference type="GeneID" id="28871363"/>
<proteinExistence type="predicted"/>
<dbReference type="RefSeq" id="XP_018152835.1">
    <property type="nucleotide sequence ID" value="XM_018305994.1"/>
</dbReference>
<gene>
    <name evidence="2" type="ORF">CH63R_11020</name>
    <name evidence="1" type="ORF">CH63R_12282</name>
</gene>
<dbReference type="GeneID" id="28870101"/>
<accession>A0A1B7XTR6</accession>
<evidence type="ECO:0000313" key="2">
    <source>
        <dbReference type="EMBL" id="OBR04317.1"/>
    </source>
</evidence>
<sequence>MLVQVEGDPAEFAEDKVFFTALLSQFVLSRARIRKDGGEWTKMAWPVTLYGGVGLYHVFVSFNSRTGMVGVENNLVGDRDIIIAVVTGPPIMTDCEHGIVTVNPGSAGPGLPALSTPAQSCPSRI</sequence>
<organism evidence="1 3">
    <name type="scientific">Colletotrichum higginsianum (strain IMI 349063)</name>
    <name type="common">Crucifer anthracnose fungus</name>
    <dbReference type="NCBI Taxonomy" id="759273"/>
    <lineage>
        <taxon>Eukaryota</taxon>
        <taxon>Fungi</taxon>
        <taxon>Dikarya</taxon>
        <taxon>Ascomycota</taxon>
        <taxon>Pezizomycotina</taxon>
        <taxon>Sordariomycetes</taxon>
        <taxon>Hypocreomycetidae</taxon>
        <taxon>Glomerellales</taxon>
        <taxon>Glomerellaceae</taxon>
        <taxon>Colletotrichum</taxon>
        <taxon>Colletotrichum destructivum species complex</taxon>
    </lineage>
</organism>
<reference evidence="1" key="1">
    <citation type="submission" date="2016-02" db="EMBL/GenBank/DDBJ databases">
        <title>Resequencing and annotation of the Colletotrichum higginsianum genome.</title>
        <authorList>
            <person name="O'Connell R."/>
            <person name="Zambounis A."/>
            <person name="Thon M."/>
            <person name="Dallery J.-F."/>
        </authorList>
    </citation>
    <scope>NUCLEOTIDE SEQUENCE [LARGE SCALE GENOMIC DNA]</scope>
    <source>
        <strain evidence="1">IMI 349063</strain>
    </source>
</reference>
<dbReference type="KEGG" id="chig:CH63R_12282"/>
<dbReference type="VEuPathDB" id="FungiDB:CH63R_11020"/>
<dbReference type="AlphaFoldDB" id="A0A1B7XTR6"/>
<dbReference type="VEuPathDB" id="FungiDB:CH63R_12282"/>
<dbReference type="Proteomes" id="UP000092177">
    <property type="component" value="Chromosome 9"/>
</dbReference>
<dbReference type="EMBL" id="LTAN01000009">
    <property type="protein sequence ID" value="OBR03155.1"/>
    <property type="molecule type" value="Genomic_DNA"/>
</dbReference>
<dbReference type="EMBL" id="LTAN01000008">
    <property type="protein sequence ID" value="OBR04317.1"/>
    <property type="molecule type" value="Genomic_DNA"/>
</dbReference>
<evidence type="ECO:0000313" key="1">
    <source>
        <dbReference type="EMBL" id="OBR03155.1"/>
    </source>
</evidence>
<protein>
    <submittedName>
        <fullName evidence="1">Glucan endo-1,3-alpha-glucosidase agn1</fullName>
    </submittedName>
</protein>